<reference evidence="2 3" key="1">
    <citation type="submission" date="2019-07" db="EMBL/GenBank/DDBJ databases">
        <title>complete genome sequencing of Ornithinimicrobium sp. H23M54.</title>
        <authorList>
            <person name="Bae J.-W."/>
            <person name="Lee S.-Y."/>
        </authorList>
    </citation>
    <scope>NUCLEOTIDE SEQUENCE [LARGE SCALE GENOMIC DNA]</scope>
    <source>
        <strain evidence="2 3">H23M54</strain>
    </source>
</reference>
<dbReference type="KEGG" id="orz:FNH13_13695"/>
<dbReference type="SMART" id="SM00882">
    <property type="entry name" value="CoA_trans"/>
    <property type="match status" value="1"/>
</dbReference>
<dbReference type="OrthoDB" id="3369756at2"/>
<evidence type="ECO:0000313" key="2">
    <source>
        <dbReference type="EMBL" id="QDO89251.1"/>
    </source>
</evidence>
<dbReference type="Proteomes" id="UP000315395">
    <property type="component" value="Chromosome"/>
</dbReference>
<evidence type="ECO:0000256" key="1">
    <source>
        <dbReference type="ARBA" id="ARBA00022679"/>
    </source>
</evidence>
<sequence length="264" mass="28002">MDKVVSSAEEAVEGIEDGMTLTVGGFGISGIPAVLIDAVLAKGATNLELVSNNCGIDGAGLGVLLAAQRVGRVIASYVGENKEFARQYLSGELEVELTPQGTLAERMRSAGAGIPAFWTPTGVGSLVSEGGMPWLYDSEGNVIKSSPPKEKREYTVRGHTREYVLEDSIFADFGLVHAAKGDRHGNLVFNKSARNFNPLCAMAAGVAVAQVEELVEPGEIDPDDVHLPGIYVQRVLALTPEQVAAKDIEKRTTRPRPAANTEEA</sequence>
<gene>
    <name evidence="2" type="ORF">FNH13_13695</name>
</gene>
<dbReference type="InterPro" id="IPR037171">
    <property type="entry name" value="NagB/RpiA_transferase-like"/>
</dbReference>
<dbReference type="AlphaFoldDB" id="A0A516GCK6"/>
<name>A0A516GCK6_9MICO</name>
<dbReference type="InterPro" id="IPR004165">
    <property type="entry name" value="CoA_trans_fam_I"/>
</dbReference>
<dbReference type="GO" id="GO:0008410">
    <property type="term" value="F:CoA-transferase activity"/>
    <property type="evidence" value="ECO:0007669"/>
    <property type="project" value="InterPro"/>
</dbReference>
<keyword evidence="3" id="KW-1185">Reference proteome</keyword>
<accession>A0A516GCK6</accession>
<dbReference type="NCBIfam" id="TIGR02429">
    <property type="entry name" value="pcaI_scoA_fam"/>
    <property type="match status" value="1"/>
</dbReference>
<organism evidence="2 3">
    <name type="scientific">Ornithinimicrobium ciconiae</name>
    <dbReference type="NCBI Taxonomy" id="2594265"/>
    <lineage>
        <taxon>Bacteria</taxon>
        <taxon>Bacillati</taxon>
        <taxon>Actinomycetota</taxon>
        <taxon>Actinomycetes</taxon>
        <taxon>Micrococcales</taxon>
        <taxon>Ornithinimicrobiaceae</taxon>
        <taxon>Ornithinimicrobium</taxon>
    </lineage>
</organism>
<keyword evidence="1 2" id="KW-0808">Transferase</keyword>
<dbReference type="EMBL" id="CP041616">
    <property type="protein sequence ID" value="QDO89251.1"/>
    <property type="molecule type" value="Genomic_DNA"/>
</dbReference>
<dbReference type="PANTHER" id="PTHR13707:SF60">
    <property type="entry name" value="ACETATE COA-TRANSFERASE SUBUNIT ALPHA"/>
    <property type="match status" value="1"/>
</dbReference>
<dbReference type="Gene3D" id="3.40.1080.10">
    <property type="entry name" value="Glutaconate Coenzyme A-transferase"/>
    <property type="match status" value="1"/>
</dbReference>
<evidence type="ECO:0000313" key="3">
    <source>
        <dbReference type="Proteomes" id="UP000315395"/>
    </source>
</evidence>
<dbReference type="SUPFAM" id="SSF100950">
    <property type="entry name" value="NagB/RpiA/CoA transferase-like"/>
    <property type="match status" value="1"/>
</dbReference>
<dbReference type="RefSeq" id="WP_143783926.1">
    <property type="nucleotide sequence ID" value="NZ_CP041616.1"/>
</dbReference>
<dbReference type="Pfam" id="PF01144">
    <property type="entry name" value="CoA_trans"/>
    <property type="match status" value="1"/>
</dbReference>
<proteinExistence type="predicted"/>
<dbReference type="PANTHER" id="PTHR13707">
    <property type="entry name" value="KETOACID-COENZYME A TRANSFERASE"/>
    <property type="match status" value="1"/>
</dbReference>
<protein>
    <submittedName>
        <fullName evidence="2">CoA transferase subunit A</fullName>
    </submittedName>
</protein>
<dbReference type="InterPro" id="IPR012792">
    <property type="entry name" value="3-oxoacid_CoA-transf_A"/>
</dbReference>